<name>A0A8T2Z5S1_POPDE</name>
<protein>
    <submittedName>
        <fullName evidence="1">Uncharacterized protein</fullName>
    </submittedName>
</protein>
<feature type="non-terminal residue" evidence="1">
    <location>
        <position position="1"/>
    </location>
</feature>
<comment type="caution">
    <text evidence="1">The sequence shown here is derived from an EMBL/GenBank/DDBJ whole genome shotgun (WGS) entry which is preliminary data.</text>
</comment>
<keyword evidence="2" id="KW-1185">Reference proteome</keyword>
<proteinExistence type="predicted"/>
<gene>
    <name evidence="1" type="ORF">H0E87_006105</name>
</gene>
<sequence>ERDVSTSVEDKCKGKQDLHPKKEIMHKFTGVNNEENLHGQGKATNANADEELQEIGRAIVRIV</sequence>
<evidence type="ECO:0000313" key="1">
    <source>
        <dbReference type="EMBL" id="KAH8512685.1"/>
    </source>
</evidence>
<dbReference type="AlphaFoldDB" id="A0A8T2Z5S1"/>
<reference evidence="1" key="1">
    <citation type="journal article" date="2021" name="J. Hered.">
        <title>Genome Assembly of Salicaceae Populus deltoides (Eastern Cottonwood) I-69 Based on Nanopore Sequencing and Hi-C Technologies.</title>
        <authorList>
            <person name="Bai S."/>
            <person name="Wu H."/>
            <person name="Zhang J."/>
            <person name="Pan Z."/>
            <person name="Zhao W."/>
            <person name="Li Z."/>
            <person name="Tong C."/>
        </authorList>
    </citation>
    <scope>NUCLEOTIDE SEQUENCE</scope>
    <source>
        <tissue evidence="1">Leaf</tissue>
    </source>
</reference>
<accession>A0A8T2Z5S1</accession>
<dbReference type="Proteomes" id="UP000807159">
    <property type="component" value="Chromosome 3"/>
</dbReference>
<evidence type="ECO:0000313" key="2">
    <source>
        <dbReference type="Proteomes" id="UP000807159"/>
    </source>
</evidence>
<organism evidence="1 2">
    <name type="scientific">Populus deltoides</name>
    <name type="common">Eastern poplar</name>
    <name type="synonym">Eastern cottonwood</name>
    <dbReference type="NCBI Taxonomy" id="3696"/>
    <lineage>
        <taxon>Eukaryota</taxon>
        <taxon>Viridiplantae</taxon>
        <taxon>Streptophyta</taxon>
        <taxon>Embryophyta</taxon>
        <taxon>Tracheophyta</taxon>
        <taxon>Spermatophyta</taxon>
        <taxon>Magnoliopsida</taxon>
        <taxon>eudicotyledons</taxon>
        <taxon>Gunneridae</taxon>
        <taxon>Pentapetalae</taxon>
        <taxon>rosids</taxon>
        <taxon>fabids</taxon>
        <taxon>Malpighiales</taxon>
        <taxon>Salicaceae</taxon>
        <taxon>Saliceae</taxon>
        <taxon>Populus</taxon>
    </lineage>
</organism>
<dbReference type="EMBL" id="JACEGQ020000003">
    <property type="protein sequence ID" value="KAH8512685.1"/>
    <property type="molecule type" value="Genomic_DNA"/>
</dbReference>